<name>A0A397VDI3_9GLOM</name>
<proteinExistence type="predicted"/>
<protein>
    <submittedName>
        <fullName evidence="2">Uncharacterized protein</fullName>
    </submittedName>
</protein>
<reference evidence="2 3" key="1">
    <citation type="submission" date="2018-06" db="EMBL/GenBank/DDBJ databases">
        <title>Comparative genomics reveals the genomic features of Rhizophagus irregularis, R. cerebriforme, R. diaphanum and Gigaspora rosea, and their symbiotic lifestyle signature.</title>
        <authorList>
            <person name="Morin E."/>
            <person name="San Clemente H."/>
            <person name="Chen E.C.H."/>
            <person name="De La Providencia I."/>
            <person name="Hainaut M."/>
            <person name="Kuo A."/>
            <person name="Kohler A."/>
            <person name="Murat C."/>
            <person name="Tang N."/>
            <person name="Roy S."/>
            <person name="Loubradou J."/>
            <person name="Henrissat B."/>
            <person name="Grigoriev I.V."/>
            <person name="Corradi N."/>
            <person name="Roux C."/>
            <person name="Martin F.M."/>
        </authorList>
    </citation>
    <scope>NUCLEOTIDE SEQUENCE [LARGE SCALE GENOMIC DNA]</scope>
    <source>
        <strain evidence="2 3">DAOM 194757</strain>
    </source>
</reference>
<evidence type="ECO:0000256" key="1">
    <source>
        <dbReference type="SAM" id="Coils"/>
    </source>
</evidence>
<evidence type="ECO:0000313" key="3">
    <source>
        <dbReference type="Proteomes" id="UP000266673"/>
    </source>
</evidence>
<dbReference type="Proteomes" id="UP000266673">
    <property type="component" value="Unassembled WGS sequence"/>
</dbReference>
<dbReference type="EMBL" id="QKWP01000413">
    <property type="protein sequence ID" value="RIB20500.1"/>
    <property type="molecule type" value="Genomic_DNA"/>
</dbReference>
<dbReference type="OrthoDB" id="2448326at2759"/>
<evidence type="ECO:0000313" key="2">
    <source>
        <dbReference type="EMBL" id="RIB20500.1"/>
    </source>
</evidence>
<comment type="caution">
    <text evidence="2">The sequence shown here is derived from an EMBL/GenBank/DDBJ whole genome shotgun (WGS) entry which is preliminary data.</text>
</comment>
<sequence length="341" mass="39673">MTLNNQITQMQQYIESQKDEIEALRGQLQKARDDIIKVLIEQWNSRFANQQKRIDAIVEIANAERVSFFDDVGALIQDKNRFSMENLVLYSPGEWLNKRNQVVVKFIENLVKNDRSTNILSREKLFKVASVVDSLYGARHEKYVSEIQLALSAIKYSIARSKMIINIDNYITSSGSYYRFQKWIEELSKYKEPLPEGLLFLAFDNEQRGQKNYLDRGFNTVIYYIVTSFVVFNMSSQNRIQHITNSPWAYNSLNILQYDELFEISSQMQEVVDKELYDYLDNLLNLLSQEKSSSINTIDTLVASTGTKITNMKVCPSCHKREIENRRKVCPDCGTRLPFLA</sequence>
<keyword evidence="1" id="KW-0175">Coiled coil</keyword>
<accession>A0A397VDI3</accession>
<gene>
    <name evidence="2" type="ORF">C2G38_2141143</name>
</gene>
<organism evidence="2 3">
    <name type="scientific">Gigaspora rosea</name>
    <dbReference type="NCBI Taxonomy" id="44941"/>
    <lineage>
        <taxon>Eukaryota</taxon>
        <taxon>Fungi</taxon>
        <taxon>Fungi incertae sedis</taxon>
        <taxon>Mucoromycota</taxon>
        <taxon>Glomeromycotina</taxon>
        <taxon>Glomeromycetes</taxon>
        <taxon>Diversisporales</taxon>
        <taxon>Gigasporaceae</taxon>
        <taxon>Gigaspora</taxon>
    </lineage>
</organism>
<dbReference type="AlphaFoldDB" id="A0A397VDI3"/>
<keyword evidence="3" id="KW-1185">Reference proteome</keyword>
<feature type="coiled-coil region" evidence="1">
    <location>
        <begin position="7"/>
        <end position="41"/>
    </location>
</feature>